<dbReference type="PANTHER" id="PTHR42760:SF133">
    <property type="entry name" value="3-OXOACYL-[ACYL-CARRIER-PROTEIN] REDUCTASE"/>
    <property type="match status" value="1"/>
</dbReference>
<reference evidence="3 4" key="1">
    <citation type="submission" date="2017-03" db="EMBL/GenBank/DDBJ databases">
        <title>Genomic and clinical evidence uncovers the enterohepatic species Helicobacter valdiviensis as a potential human intestinal pathogen.</title>
        <authorList>
            <person name="Fresia P."/>
            <person name="Jara R."/>
            <person name="Sierra R."/>
            <person name="Ferres I."/>
            <person name="Greif G."/>
            <person name="Iraola G."/>
            <person name="Collado L."/>
        </authorList>
    </citation>
    <scope>NUCLEOTIDE SEQUENCE [LARGE SCALE GENOMIC DNA]</scope>
    <source>
        <strain evidence="3 4">WBE14</strain>
    </source>
</reference>
<dbReference type="InterPro" id="IPR036291">
    <property type="entry name" value="NAD(P)-bd_dom_sf"/>
</dbReference>
<dbReference type="Proteomes" id="UP000249746">
    <property type="component" value="Unassembled WGS sequence"/>
</dbReference>
<dbReference type="InterPro" id="IPR002347">
    <property type="entry name" value="SDR_fam"/>
</dbReference>
<accession>A0A2W6MZ75</accession>
<dbReference type="Gene3D" id="3.40.50.720">
    <property type="entry name" value="NAD(P)-binding Rossmann-like Domain"/>
    <property type="match status" value="1"/>
</dbReference>
<organism evidence="3 4">
    <name type="scientific">Helicobacter valdiviensis</name>
    <dbReference type="NCBI Taxonomy" id="1458358"/>
    <lineage>
        <taxon>Bacteria</taxon>
        <taxon>Pseudomonadati</taxon>
        <taxon>Campylobacterota</taxon>
        <taxon>Epsilonproteobacteria</taxon>
        <taxon>Campylobacterales</taxon>
        <taxon>Helicobacteraceae</taxon>
        <taxon>Helicobacter</taxon>
    </lineage>
</organism>
<evidence type="ECO:0000256" key="1">
    <source>
        <dbReference type="ARBA" id="ARBA00006484"/>
    </source>
</evidence>
<protein>
    <submittedName>
        <fullName evidence="3">3-oxoacyl-ACP reductase</fullName>
    </submittedName>
</protein>
<dbReference type="EMBL" id="NBIU01000005">
    <property type="protein sequence ID" value="PZT48638.1"/>
    <property type="molecule type" value="Genomic_DNA"/>
</dbReference>
<dbReference type="PRINTS" id="PR00081">
    <property type="entry name" value="GDHRDH"/>
</dbReference>
<dbReference type="OrthoDB" id="5359522at2"/>
<name>A0A2W6MZ75_9HELI</name>
<dbReference type="SUPFAM" id="SSF51735">
    <property type="entry name" value="NAD(P)-binding Rossmann-fold domains"/>
    <property type="match status" value="1"/>
</dbReference>
<keyword evidence="2" id="KW-0560">Oxidoreductase</keyword>
<dbReference type="RefSeq" id="WP_111229359.1">
    <property type="nucleotide sequence ID" value="NZ_NBIU01000005.1"/>
</dbReference>
<evidence type="ECO:0000313" key="3">
    <source>
        <dbReference type="EMBL" id="PZT48638.1"/>
    </source>
</evidence>
<keyword evidence="4" id="KW-1185">Reference proteome</keyword>
<dbReference type="Pfam" id="PF13561">
    <property type="entry name" value="adh_short_C2"/>
    <property type="match status" value="1"/>
</dbReference>
<gene>
    <name evidence="3" type="ORF">B6S12_03105</name>
</gene>
<dbReference type="PANTHER" id="PTHR42760">
    <property type="entry name" value="SHORT-CHAIN DEHYDROGENASES/REDUCTASES FAMILY MEMBER"/>
    <property type="match status" value="1"/>
</dbReference>
<sequence length="246" mass="27700">MNKKKMLIFGGSKGIGGVFTKQSLEKYDITLFSRTNPYSFNVNFIESDFCSDDFCRILNKISQDDDKIDYLVFFLKYRGGIIDNFSGEIAVELTMVKNALEILETNLNENASIVFVSSICGSLIAKNQPLGYHVAKAGLEQITRYYALNFAKKGIRVNAVAPSLTLKPENEEFYNEQKGLVELYKMLSPLGRIGKSEDVCEVIEFLLNCSFVNGQIIRVDGGISIQEYETLVRSIAEFYNKAPLQK</sequence>
<dbReference type="GO" id="GO:0016616">
    <property type="term" value="F:oxidoreductase activity, acting on the CH-OH group of donors, NAD or NADP as acceptor"/>
    <property type="evidence" value="ECO:0007669"/>
    <property type="project" value="TreeGrafter"/>
</dbReference>
<proteinExistence type="inferred from homology"/>
<dbReference type="CDD" id="cd05233">
    <property type="entry name" value="SDR_c"/>
    <property type="match status" value="1"/>
</dbReference>
<evidence type="ECO:0000313" key="4">
    <source>
        <dbReference type="Proteomes" id="UP000249746"/>
    </source>
</evidence>
<comment type="similarity">
    <text evidence="1">Belongs to the short-chain dehydrogenases/reductases (SDR) family.</text>
</comment>
<comment type="caution">
    <text evidence="3">The sequence shown here is derived from an EMBL/GenBank/DDBJ whole genome shotgun (WGS) entry which is preliminary data.</text>
</comment>
<evidence type="ECO:0000256" key="2">
    <source>
        <dbReference type="ARBA" id="ARBA00023002"/>
    </source>
</evidence>
<dbReference type="AlphaFoldDB" id="A0A2W6MZ75"/>